<reference evidence="1" key="1">
    <citation type="submission" date="2023-10" db="EMBL/GenBank/DDBJ databases">
        <authorList>
            <person name="Rodriguez Cubillos JULIANA M."/>
            <person name="De Vega J."/>
        </authorList>
    </citation>
    <scope>NUCLEOTIDE SEQUENCE</scope>
</reference>
<name>A0ACB0IXZ7_TRIPR</name>
<gene>
    <name evidence="1" type="ORF">MILVUS5_LOCUS7227</name>
</gene>
<dbReference type="Proteomes" id="UP001177021">
    <property type="component" value="Unassembled WGS sequence"/>
</dbReference>
<accession>A0ACB0IXZ7</accession>
<organism evidence="1 2">
    <name type="scientific">Trifolium pratense</name>
    <name type="common">Red clover</name>
    <dbReference type="NCBI Taxonomy" id="57577"/>
    <lineage>
        <taxon>Eukaryota</taxon>
        <taxon>Viridiplantae</taxon>
        <taxon>Streptophyta</taxon>
        <taxon>Embryophyta</taxon>
        <taxon>Tracheophyta</taxon>
        <taxon>Spermatophyta</taxon>
        <taxon>Magnoliopsida</taxon>
        <taxon>eudicotyledons</taxon>
        <taxon>Gunneridae</taxon>
        <taxon>Pentapetalae</taxon>
        <taxon>rosids</taxon>
        <taxon>fabids</taxon>
        <taxon>Fabales</taxon>
        <taxon>Fabaceae</taxon>
        <taxon>Papilionoideae</taxon>
        <taxon>50 kb inversion clade</taxon>
        <taxon>NPAAA clade</taxon>
        <taxon>Hologalegina</taxon>
        <taxon>IRL clade</taxon>
        <taxon>Trifolieae</taxon>
        <taxon>Trifolium</taxon>
    </lineage>
</organism>
<dbReference type="EMBL" id="CASHSV030000013">
    <property type="protein sequence ID" value="CAJ2636770.1"/>
    <property type="molecule type" value="Genomic_DNA"/>
</dbReference>
<sequence length="307" mass="34309">MGNILHGASNDMHLPYKIQLGKHATIIIIKSKTCQSKLQTFDPNLCMSYTVDGSTCRLGYVRNCSENYKLINSLTFFMTDDTFSKASVYLTIANSENTNGLYFVTEGPTIDQPIDEEKLNYVKSNSTTTNMLGVVTETIVVAYGNGSKGGYIITEKKKRSKDEPPYMATIAHYYAVSNGNFFSRSKLDIGLSVIIKVRASNEAGLDLKIEGPVQHPVAALYYMFEEVTKSGIWKPTSCPHCAKIQKMPRNLMPWQQSESEDSENFQPPRRNDNKQITSFMANDGAIKGNHNGNVIVSSRQSFFGRKF</sequence>
<evidence type="ECO:0000313" key="2">
    <source>
        <dbReference type="Proteomes" id="UP001177021"/>
    </source>
</evidence>
<keyword evidence="2" id="KW-1185">Reference proteome</keyword>
<proteinExistence type="predicted"/>
<comment type="caution">
    <text evidence="1">The sequence shown here is derived from an EMBL/GenBank/DDBJ whole genome shotgun (WGS) entry which is preliminary data.</text>
</comment>
<protein>
    <submittedName>
        <fullName evidence="1">Uncharacterized protein</fullName>
    </submittedName>
</protein>
<evidence type="ECO:0000313" key="1">
    <source>
        <dbReference type="EMBL" id="CAJ2636770.1"/>
    </source>
</evidence>